<reference evidence="2 3" key="1">
    <citation type="submission" date="2021-01" db="EMBL/GenBank/DDBJ databases">
        <title>Genomic Encyclopedia of Type Strains, Phase IV (KMG-IV): sequencing the most valuable type-strain genomes for metagenomic binning, comparative biology and taxonomic classification.</title>
        <authorList>
            <person name="Goeker M."/>
        </authorList>
    </citation>
    <scope>NUCLEOTIDE SEQUENCE [LARGE SCALE GENOMIC DNA]</scope>
    <source>
        <strain evidence="2 3">DSM 25879</strain>
    </source>
</reference>
<organism evidence="2 3">
    <name type="scientific">Sutcliffiella tianshenii</name>
    <dbReference type="NCBI Taxonomy" id="1463404"/>
    <lineage>
        <taxon>Bacteria</taxon>
        <taxon>Bacillati</taxon>
        <taxon>Bacillota</taxon>
        <taxon>Bacilli</taxon>
        <taxon>Bacillales</taxon>
        <taxon>Bacillaceae</taxon>
        <taxon>Sutcliffiella</taxon>
    </lineage>
</organism>
<evidence type="ECO:0000313" key="2">
    <source>
        <dbReference type="EMBL" id="MBM7618401.1"/>
    </source>
</evidence>
<feature type="transmembrane region" description="Helical" evidence="1">
    <location>
        <begin position="63"/>
        <end position="84"/>
    </location>
</feature>
<comment type="caution">
    <text evidence="2">The sequence shown here is derived from an EMBL/GenBank/DDBJ whole genome shotgun (WGS) entry which is preliminary data.</text>
</comment>
<feature type="transmembrane region" description="Helical" evidence="1">
    <location>
        <begin position="96"/>
        <end position="115"/>
    </location>
</feature>
<evidence type="ECO:0000313" key="3">
    <source>
        <dbReference type="Proteomes" id="UP000737402"/>
    </source>
</evidence>
<protein>
    <submittedName>
        <fullName evidence="2">Uncharacterized protein</fullName>
    </submittedName>
</protein>
<accession>A0ABS2NUR5</accession>
<keyword evidence="3" id="KW-1185">Reference proteome</keyword>
<evidence type="ECO:0000256" key="1">
    <source>
        <dbReference type="SAM" id="Phobius"/>
    </source>
</evidence>
<gene>
    <name evidence="2" type="ORF">JOC95_000243</name>
</gene>
<keyword evidence="1" id="KW-0812">Transmembrane</keyword>
<dbReference type="EMBL" id="JAFBED010000001">
    <property type="protein sequence ID" value="MBM7618401.1"/>
    <property type="molecule type" value="Genomic_DNA"/>
</dbReference>
<feature type="transmembrane region" description="Helical" evidence="1">
    <location>
        <begin position="30"/>
        <end position="51"/>
    </location>
</feature>
<sequence>MEFSKKFFPAIRRPSIKFNKVSYATFFETYWLHTILFTCISSTALGIPAFVFKFAYDNGISLFYLLALLIALPWFLVPTLYLLYIGNDSKRAKVSSYSMIGILIASLFTWIICLFQL</sequence>
<keyword evidence="1" id="KW-0472">Membrane</keyword>
<proteinExistence type="predicted"/>
<dbReference type="Proteomes" id="UP000737402">
    <property type="component" value="Unassembled WGS sequence"/>
</dbReference>
<name>A0ABS2NUR5_9BACI</name>
<keyword evidence="1" id="KW-1133">Transmembrane helix</keyword>